<dbReference type="EMBL" id="LAZR01018782">
    <property type="protein sequence ID" value="KKL95030.1"/>
    <property type="molecule type" value="Genomic_DNA"/>
</dbReference>
<organism evidence="1">
    <name type="scientific">marine sediment metagenome</name>
    <dbReference type="NCBI Taxonomy" id="412755"/>
    <lineage>
        <taxon>unclassified sequences</taxon>
        <taxon>metagenomes</taxon>
        <taxon>ecological metagenomes</taxon>
    </lineage>
</organism>
<dbReference type="Pfam" id="PF21840">
    <property type="entry name" value="DUF6899"/>
    <property type="match status" value="1"/>
</dbReference>
<gene>
    <name evidence="1" type="ORF">LCGC14_1858670</name>
</gene>
<sequence>MPYIKQEERNELDPIIDNLSEKFTHAGQLNYIITRLCHNWILKFGERYAYFNAVM</sequence>
<feature type="non-terminal residue" evidence="1">
    <location>
        <position position="55"/>
    </location>
</feature>
<protein>
    <submittedName>
        <fullName evidence="1">Uncharacterized protein</fullName>
    </submittedName>
</protein>
<dbReference type="AlphaFoldDB" id="A0A0F9IMK4"/>
<dbReference type="InterPro" id="IPR054194">
    <property type="entry name" value="DUF6899"/>
</dbReference>
<comment type="caution">
    <text evidence="1">The sequence shown here is derived from an EMBL/GenBank/DDBJ whole genome shotgun (WGS) entry which is preliminary data.</text>
</comment>
<proteinExistence type="predicted"/>
<reference evidence="1" key="1">
    <citation type="journal article" date="2015" name="Nature">
        <title>Complex archaea that bridge the gap between prokaryotes and eukaryotes.</title>
        <authorList>
            <person name="Spang A."/>
            <person name="Saw J.H."/>
            <person name="Jorgensen S.L."/>
            <person name="Zaremba-Niedzwiedzka K."/>
            <person name="Martijn J."/>
            <person name="Lind A.E."/>
            <person name="van Eijk R."/>
            <person name="Schleper C."/>
            <person name="Guy L."/>
            <person name="Ettema T.J."/>
        </authorList>
    </citation>
    <scope>NUCLEOTIDE SEQUENCE</scope>
</reference>
<accession>A0A0F9IMK4</accession>
<evidence type="ECO:0000313" key="1">
    <source>
        <dbReference type="EMBL" id="KKL95030.1"/>
    </source>
</evidence>
<name>A0A0F9IMK4_9ZZZZ</name>